<proteinExistence type="predicted"/>
<comment type="caution">
    <text evidence="2">The sequence shown here is derived from an EMBL/GenBank/DDBJ whole genome shotgun (WGS) entry which is preliminary data.</text>
</comment>
<gene>
    <name evidence="2" type="ORF">GCM10011571_32090</name>
</gene>
<dbReference type="Proteomes" id="UP000625210">
    <property type="component" value="Unassembled WGS sequence"/>
</dbReference>
<evidence type="ECO:0000259" key="1">
    <source>
        <dbReference type="Pfam" id="PF09346"/>
    </source>
</evidence>
<reference evidence="2" key="2">
    <citation type="submission" date="2020-09" db="EMBL/GenBank/DDBJ databases">
        <authorList>
            <person name="Sun Q."/>
            <person name="Zhou Y."/>
        </authorList>
    </citation>
    <scope>NUCLEOTIDE SEQUENCE</scope>
    <source>
        <strain evidence="2">CGMCC 1.15179</strain>
    </source>
</reference>
<keyword evidence="3" id="KW-1185">Reference proteome</keyword>
<organism evidence="2 3">
    <name type="scientific">Marinithermofilum abyssi</name>
    <dbReference type="NCBI Taxonomy" id="1571185"/>
    <lineage>
        <taxon>Bacteria</taxon>
        <taxon>Bacillati</taxon>
        <taxon>Bacillota</taxon>
        <taxon>Bacilli</taxon>
        <taxon>Bacillales</taxon>
        <taxon>Thermoactinomycetaceae</taxon>
        <taxon>Marinithermofilum</taxon>
    </lineage>
</organism>
<dbReference type="Gene3D" id="3.40.1580.10">
    <property type="entry name" value="SMI1/KNR4-like"/>
    <property type="match status" value="1"/>
</dbReference>
<dbReference type="InterPro" id="IPR018958">
    <property type="entry name" value="Knr4/Smi1-like_dom"/>
</dbReference>
<dbReference type="AlphaFoldDB" id="A0A8J2VJN2"/>
<evidence type="ECO:0000313" key="2">
    <source>
        <dbReference type="EMBL" id="GGE27443.1"/>
    </source>
</evidence>
<evidence type="ECO:0000313" key="3">
    <source>
        <dbReference type="Proteomes" id="UP000625210"/>
    </source>
</evidence>
<dbReference type="Pfam" id="PF09346">
    <property type="entry name" value="SMI1_KNR4"/>
    <property type="match status" value="1"/>
</dbReference>
<name>A0A8J2VJN2_9BACL</name>
<accession>A0A8J2VJN2</accession>
<dbReference type="SUPFAM" id="SSF160631">
    <property type="entry name" value="SMI1/KNR4-like"/>
    <property type="match status" value="1"/>
</dbReference>
<dbReference type="RefSeq" id="WP_188648905.1">
    <property type="nucleotide sequence ID" value="NZ_BMHQ01000014.1"/>
</dbReference>
<dbReference type="InterPro" id="IPR037883">
    <property type="entry name" value="Knr4/Smi1-like_sf"/>
</dbReference>
<reference evidence="2" key="1">
    <citation type="journal article" date="2014" name="Int. J. Syst. Evol. Microbiol.">
        <title>Complete genome sequence of Corynebacterium casei LMG S-19264T (=DSM 44701T), isolated from a smear-ripened cheese.</title>
        <authorList>
            <consortium name="US DOE Joint Genome Institute (JGI-PGF)"/>
            <person name="Walter F."/>
            <person name="Albersmeier A."/>
            <person name="Kalinowski J."/>
            <person name="Ruckert C."/>
        </authorList>
    </citation>
    <scope>NUCLEOTIDE SEQUENCE</scope>
    <source>
        <strain evidence="2">CGMCC 1.15179</strain>
    </source>
</reference>
<feature type="domain" description="Knr4/Smi1-like" evidence="1">
    <location>
        <begin position="15"/>
        <end position="108"/>
    </location>
</feature>
<dbReference type="EMBL" id="BMHQ01000014">
    <property type="protein sequence ID" value="GGE27443.1"/>
    <property type="molecule type" value="Genomic_DNA"/>
</dbReference>
<sequence>MRPPATPTFGGQRTFEDIEKQLGTPLPTDYKEFISIYGTGSIEHFIWVLNPFVDNEHLNLISEKSDILDAYTVLKNEFPHHFKHEVYPNKNGLLPWGITDNGDELFWLTDGTPDHWNR</sequence>
<protein>
    <recommendedName>
        <fullName evidence="1">Knr4/Smi1-like domain-containing protein</fullName>
    </recommendedName>
</protein>